<dbReference type="Proteomes" id="UP001336250">
    <property type="component" value="Unassembled WGS sequence"/>
</dbReference>
<sequence length="417" mass="45581">MTEARMQPPRGPLREMATIAAHHAVHCVLPLTLRLRRRLARCGYERLLVAYRLDFLRRHRAHPEGVAYRLVDAQPVARGVQAYRLQAPPGVRHRGGDTLLVRWRNADDEVQAMLRTMGWRGDEPVRLRTASSAFAPGRRRTVDVATALREIVDFRAALELGAVQAVPGQPPGVLGAWPRLQPRSYSVSGIAPAPQGEVVEILVSTVEQTLRSVDGSAATWPGRCSGHLARLRPGIDELHGWPLAFPLALQPRPAAPLLVVATGIAAAGPLFELRHRPPQGPVWLVCGLRQFDAGQPFTRRLLEHAAAHPALRLDIALSRADAPPAGDLPPNVPPNVHLHGRCRVQDVLQAEAARFDAHFREGGDTVVIGHTSMGDDVRAWLRRAFVAGGQSADEAQAAALLVQLEQQLRVQYSLSGR</sequence>
<dbReference type="EMBL" id="JAZIBG010000053">
    <property type="protein sequence ID" value="MEF7617021.1"/>
    <property type="molecule type" value="Genomic_DNA"/>
</dbReference>
<feature type="domain" description="FAD-binding FR-type" evidence="3">
    <location>
        <begin position="63"/>
        <end position="258"/>
    </location>
</feature>
<dbReference type="PANTHER" id="PTHR19384:SF17">
    <property type="entry name" value="NADPH--CYTOCHROME P450 REDUCTASE"/>
    <property type="match status" value="1"/>
</dbReference>
<gene>
    <name evidence="4" type="ORF">V4F39_24120</name>
</gene>
<dbReference type="GO" id="GO:0003958">
    <property type="term" value="F:NADPH-hemoprotein reductase activity"/>
    <property type="evidence" value="ECO:0007669"/>
    <property type="project" value="UniProtKB-EC"/>
</dbReference>
<name>A0AAW9QB36_9BURK</name>
<dbReference type="EC" id="1.6.2.4" evidence="2"/>
<proteinExistence type="predicted"/>
<keyword evidence="1" id="KW-0285">Flavoprotein</keyword>
<organism evidence="4 5">
    <name type="scientific">Aquincola agrisoli</name>
    <dbReference type="NCBI Taxonomy" id="3119538"/>
    <lineage>
        <taxon>Bacteria</taxon>
        <taxon>Pseudomonadati</taxon>
        <taxon>Pseudomonadota</taxon>
        <taxon>Betaproteobacteria</taxon>
        <taxon>Burkholderiales</taxon>
        <taxon>Sphaerotilaceae</taxon>
        <taxon>Aquincola</taxon>
    </lineage>
</organism>
<comment type="caution">
    <text evidence="4">The sequence shown here is derived from an EMBL/GenBank/DDBJ whole genome shotgun (WGS) entry which is preliminary data.</text>
</comment>
<dbReference type="Gene3D" id="3.40.50.80">
    <property type="entry name" value="Nucleotide-binding domain of ferredoxin-NADP reductase (FNR) module"/>
    <property type="match status" value="1"/>
</dbReference>
<evidence type="ECO:0000259" key="3">
    <source>
        <dbReference type="PROSITE" id="PS51384"/>
    </source>
</evidence>
<dbReference type="GO" id="GO:0050660">
    <property type="term" value="F:flavin adenine dinucleotide binding"/>
    <property type="evidence" value="ECO:0007669"/>
    <property type="project" value="TreeGrafter"/>
</dbReference>
<accession>A0AAW9QB36</accession>
<evidence type="ECO:0000313" key="5">
    <source>
        <dbReference type="Proteomes" id="UP001336250"/>
    </source>
</evidence>
<dbReference type="SUPFAM" id="SSF63380">
    <property type="entry name" value="Riboflavin synthase domain-like"/>
    <property type="match status" value="1"/>
</dbReference>
<evidence type="ECO:0000256" key="2">
    <source>
        <dbReference type="ARBA" id="ARBA00023797"/>
    </source>
</evidence>
<keyword evidence="5" id="KW-1185">Reference proteome</keyword>
<dbReference type="InterPro" id="IPR017938">
    <property type="entry name" value="Riboflavin_synthase-like_b-brl"/>
</dbReference>
<dbReference type="Gene3D" id="2.40.30.10">
    <property type="entry name" value="Translation factors"/>
    <property type="match status" value="1"/>
</dbReference>
<evidence type="ECO:0000256" key="1">
    <source>
        <dbReference type="ARBA" id="ARBA00022630"/>
    </source>
</evidence>
<dbReference type="PANTHER" id="PTHR19384">
    <property type="entry name" value="NITRIC OXIDE SYNTHASE-RELATED"/>
    <property type="match status" value="1"/>
</dbReference>
<reference evidence="4 5" key="1">
    <citation type="submission" date="2024-02" db="EMBL/GenBank/DDBJ databases">
        <title>Genome sequence of Aquincola sp. MAHUQ-54.</title>
        <authorList>
            <person name="Huq M.A."/>
        </authorList>
    </citation>
    <scope>NUCLEOTIDE SEQUENCE [LARGE SCALE GENOMIC DNA]</scope>
    <source>
        <strain evidence="4 5">MAHUQ-54</strain>
    </source>
</reference>
<dbReference type="PROSITE" id="PS51384">
    <property type="entry name" value="FAD_FR"/>
    <property type="match status" value="1"/>
</dbReference>
<dbReference type="AlphaFoldDB" id="A0AAW9QB36"/>
<protein>
    <recommendedName>
        <fullName evidence="2">NADPH--hemoprotein reductase</fullName>
        <ecNumber evidence="2">1.6.2.4</ecNumber>
    </recommendedName>
</protein>
<dbReference type="InterPro" id="IPR039261">
    <property type="entry name" value="FNR_nucleotide-bd"/>
</dbReference>
<dbReference type="InterPro" id="IPR017927">
    <property type="entry name" value="FAD-bd_FR_type"/>
</dbReference>
<dbReference type="SUPFAM" id="SSF52343">
    <property type="entry name" value="Ferredoxin reductase-like, C-terminal NADP-linked domain"/>
    <property type="match status" value="1"/>
</dbReference>
<evidence type="ECO:0000313" key="4">
    <source>
        <dbReference type="EMBL" id="MEF7617021.1"/>
    </source>
</evidence>
<dbReference type="GO" id="GO:0010181">
    <property type="term" value="F:FMN binding"/>
    <property type="evidence" value="ECO:0007669"/>
    <property type="project" value="TreeGrafter"/>
</dbReference>
<dbReference type="GO" id="GO:0005829">
    <property type="term" value="C:cytosol"/>
    <property type="evidence" value="ECO:0007669"/>
    <property type="project" value="TreeGrafter"/>
</dbReference>